<dbReference type="Pfam" id="PF02826">
    <property type="entry name" value="2-Hacid_dh_C"/>
    <property type="match status" value="1"/>
</dbReference>
<keyword evidence="3" id="KW-0520">NAD</keyword>
<evidence type="ECO:0000313" key="8">
    <source>
        <dbReference type="Proteomes" id="UP000192708"/>
    </source>
</evidence>
<dbReference type="SUPFAM" id="SSF51735">
    <property type="entry name" value="NAD(P)-binding Rossmann-fold domains"/>
    <property type="match status" value="1"/>
</dbReference>
<dbReference type="PANTHER" id="PTHR10996">
    <property type="entry name" value="2-HYDROXYACID DEHYDROGENASE-RELATED"/>
    <property type="match status" value="1"/>
</dbReference>
<dbReference type="SUPFAM" id="SSF52283">
    <property type="entry name" value="Formate/glycerate dehydrogenase catalytic domain-like"/>
    <property type="match status" value="1"/>
</dbReference>
<dbReference type="Gene3D" id="3.40.50.720">
    <property type="entry name" value="NAD(P)-binding Rossmann-like Domain"/>
    <property type="match status" value="2"/>
</dbReference>
<evidence type="ECO:0000256" key="1">
    <source>
        <dbReference type="ARBA" id="ARBA00005854"/>
    </source>
</evidence>
<evidence type="ECO:0000256" key="3">
    <source>
        <dbReference type="ARBA" id="ARBA00023027"/>
    </source>
</evidence>
<dbReference type="Proteomes" id="UP000192708">
    <property type="component" value="Unassembled WGS sequence"/>
</dbReference>
<keyword evidence="8" id="KW-1185">Reference proteome</keyword>
<feature type="domain" description="D-isomer specific 2-hydroxyacid dehydrogenase NAD-binding" evidence="6">
    <location>
        <begin position="114"/>
        <end position="292"/>
    </location>
</feature>
<sequence length="330" mass="36480">MNSSNARPKILVARRIFPEGIERLEAVCDVDYVDQIEPLSKEELARRLLDKDGALVTGSERVDAETIKNASALKIVSNIAVGFNNFDVEALNQRGIIGTNTPDVLTDTTADLGFALLMAISRRLSEAERWLRDGQWHHWEMGRMLGVDIHHSTLGIMGMGRIGQAIAKRGLAFGMNVIYYNRRPLSPELEQACQATYVDKETLLKTADHVMLVMPYSPQSHHFIGAKELSMMKPTATLVNIARGGIVDDNALVEALQQQRIFGAGLDVYEGEPHLHPGLLNLPNVVLAPHIGSATEKTRYLMMNLAIDNLLAGLAGKKPKTMINPEIWQD</sequence>
<dbReference type="OrthoDB" id="9805416at2"/>
<dbReference type="GO" id="GO:0005829">
    <property type="term" value="C:cytosol"/>
    <property type="evidence" value="ECO:0007669"/>
    <property type="project" value="TreeGrafter"/>
</dbReference>
<dbReference type="InterPro" id="IPR006139">
    <property type="entry name" value="D-isomer_2_OHA_DH_cat_dom"/>
</dbReference>
<feature type="domain" description="D-isomer specific 2-hydroxyacid dehydrogenase catalytic" evidence="5">
    <location>
        <begin position="10"/>
        <end position="324"/>
    </location>
</feature>
<evidence type="ECO:0000256" key="4">
    <source>
        <dbReference type="RuleBase" id="RU003719"/>
    </source>
</evidence>
<name>A0A1W1YC18_9BURK</name>
<dbReference type="RefSeq" id="WP_084282595.1">
    <property type="nucleotide sequence ID" value="NZ_FWXJ01000002.1"/>
</dbReference>
<dbReference type="CDD" id="cd05301">
    <property type="entry name" value="GDH"/>
    <property type="match status" value="1"/>
</dbReference>
<evidence type="ECO:0000259" key="5">
    <source>
        <dbReference type="Pfam" id="PF00389"/>
    </source>
</evidence>
<proteinExistence type="inferred from homology"/>
<dbReference type="FunFam" id="3.40.50.720:FF:000203">
    <property type="entry name" value="D-3-phosphoglycerate dehydrogenase (SerA)"/>
    <property type="match status" value="1"/>
</dbReference>
<dbReference type="PROSITE" id="PS00065">
    <property type="entry name" value="D_2_HYDROXYACID_DH_1"/>
    <property type="match status" value="1"/>
</dbReference>
<dbReference type="GO" id="GO:0016618">
    <property type="term" value="F:hydroxypyruvate reductase [NAD(P)H] activity"/>
    <property type="evidence" value="ECO:0007669"/>
    <property type="project" value="TreeGrafter"/>
</dbReference>
<evidence type="ECO:0000256" key="2">
    <source>
        <dbReference type="ARBA" id="ARBA00023002"/>
    </source>
</evidence>
<reference evidence="7 8" key="1">
    <citation type="submission" date="2017-04" db="EMBL/GenBank/DDBJ databases">
        <authorList>
            <person name="Afonso C.L."/>
            <person name="Miller P.J."/>
            <person name="Scott M.A."/>
            <person name="Spackman E."/>
            <person name="Goraichik I."/>
            <person name="Dimitrov K.M."/>
            <person name="Suarez D.L."/>
            <person name="Swayne D.E."/>
        </authorList>
    </citation>
    <scope>NUCLEOTIDE SEQUENCE [LARGE SCALE GENOMIC DNA]</scope>
    <source>
        <strain evidence="7 8">VK13</strain>
    </source>
</reference>
<protein>
    <submittedName>
        <fullName evidence="7">Gluconate 2-dehydrogenase</fullName>
    </submittedName>
</protein>
<dbReference type="EMBL" id="FWXJ01000002">
    <property type="protein sequence ID" value="SMC33664.1"/>
    <property type="molecule type" value="Genomic_DNA"/>
</dbReference>
<evidence type="ECO:0000313" key="7">
    <source>
        <dbReference type="EMBL" id="SMC33664.1"/>
    </source>
</evidence>
<dbReference type="AlphaFoldDB" id="A0A1W1YC18"/>
<dbReference type="Pfam" id="PF00389">
    <property type="entry name" value="2-Hacid_dh"/>
    <property type="match status" value="1"/>
</dbReference>
<dbReference type="InterPro" id="IPR029752">
    <property type="entry name" value="D-isomer_DH_CS1"/>
</dbReference>
<organism evidence="7 8">
    <name type="scientific">Polynucleobacter kasalickyi</name>
    <dbReference type="NCBI Taxonomy" id="1938817"/>
    <lineage>
        <taxon>Bacteria</taxon>
        <taxon>Pseudomonadati</taxon>
        <taxon>Pseudomonadota</taxon>
        <taxon>Betaproteobacteria</taxon>
        <taxon>Burkholderiales</taxon>
        <taxon>Burkholderiaceae</taxon>
        <taxon>Polynucleobacter</taxon>
    </lineage>
</organism>
<gene>
    <name evidence="7" type="ORF">SAMN06296008_102232</name>
</gene>
<dbReference type="InterPro" id="IPR006140">
    <property type="entry name" value="D-isomer_DH_NAD-bd"/>
</dbReference>
<dbReference type="GO" id="GO:0030267">
    <property type="term" value="F:glyoxylate reductase (NADPH) activity"/>
    <property type="evidence" value="ECO:0007669"/>
    <property type="project" value="TreeGrafter"/>
</dbReference>
<dbReference type="GO" id="GO:0051287">
    <property type="term" value="F:NAD binding"/>
    <property type="evidence" value="ECO:0007669"/>
    <property type="project" value="InterPro"/>
</dbReference>
<comment type="similarity">
    <text evidence="1 4">Belongs to the D-isomer specific 2-hydroxyacid dehydrogenase family.</text>
</comment>
<dbReference type="InterPro" id="IPR050223">
    <property type="entry name" value="D-isomer_2-hydroxyacid_DH"/>
</dbReference>
<evidence type="ECO:0000259" key="6">
    <source>
        <dbReference type="Pfam" id="PF02826"/>
    </source>
</evidence>
<accession>A0A1W1YC18</accession>
<dbReference type="InterPro" id="IPR036291">
    <property type="entry name" value="NAD(P)-bd_dom_sf"/>
</dbReference>
<dbReference type="PANTHER" id="PTHR10996:SF283">
    <property type="entry name" value="GLYOXYLATE_HYDROXYPYRUVATE REDUCTASE B"/>
    <property type="match status" value="1"/>
</dbReference>
<dbReference type="STRING" id="1938817.SAMN06296008_102232"/>
<keyword evidence="2 4" id="KW-0560">Oxidoreductase</keyword>